<dbReference type="EMBL" id="NBIV01000190">
    <property type="protein sequence ID" value="PXF41844.1"/>
    <property type="molecule type" value="Genomic_DNA"/>
</dbReference>
<proteinExistence type="predicted"/>
<keyword evidence="2" id="KW-1185">Reference proteome</keyword>
<organism evidence="1 2">
    <name type="scientific">Gracilariopsis chorda</name>
    <dbReference type="NCBI Taxonomy" id="448386"/>
    <lineage>
        <taxon>Eukaryota</taxon>
        <taxon>Rhodophyta</taxon>
        <taxon>Florideophyceae</taxon>
        <taxon>Rhodymeniophycidae</taxon>
        <taxon>Gracilariales</taxon>
        <taxon>Gracilariaceae</taxon>
        <taxon>Gracilariopsis</taxon>
    </lineage>
</organism>
<comment type="caution">
    <text evidence="1">The sequence shown here is derived from an EMBL/GenBank/DDBJ whole genome shotgun (WGS) entry which is preliminary data.</text>
</comment>
<sequence length="320" mass="37276">MQRATGINENSILFSLPNILPYTSFPIDIMHLFYNIGKDMIRLWLTPGKPYSLTKLSVKEIDEELMRFGGGVPSQMASHPRPLSWRMFVELVDICWLPTLKKRDVERLQHLALGFYRHVEQQYFREDPERIQLCNYTIHLLLHLAEGVFESGPPVGYSQYWMERYIGWVLGRMNAINLAAASLMNDAKFVEANKSFFRVSVENDGMKMIRDLNERGGYELRGQKQTYWVGSNEDMDEQLSSCLRGYFMRKYDGLASSKVIDIRDAIDHVHFRPRLRFSCGSALQDTMARVRPGTLDFFERRSRVNWHNAAEMEDGNRVEV</sequence>
<evidence type="ECO:0000313" key="2">
    <source>
        <dbReference type="Proteomes" id="UP000247409"/>
    </source>
</evidence>
<name>A0A2V3IIC6_9FLOR</name>
<dbReference type="Proteomes" id="UP000247409">
    <property type="component" value="Unassembled WGS sequence"/>
</dbReference>
<accession>A0A2V3IIC6</accession>
<dbReference type="OrthoDB" id="5409723at2759"/>
<dbReference type="STRING" id="448386.A0A2V3IIC6"/>
<gene>
    <name evidence="1" type="ORF">BWQ96_08423</name>
</gene>
<protein>
    <submittedName>
        <fullName evidence="1">Uncharacterized protein</fullName>
    </submittedName>
</protein>
<reference evidence="1 2" key="1">
    <citation type="journal article" date="2018" name="Mol. Biol. Evol.">
        <title>Analysis of the draft genome of the red seaweed Gracilariopsis chorda provides insights into genome size evolution in Rhodophyta.</title>
        <authorList>
            <person name="Lee J."/>
            <person name="Yang E.C."/>
            <person name="Graf L."/>
            <person name="Yang J.H."/>
            <person name="Qiu H."/>
            <person name="Zel Zion U."/>
            <person name="Chan C.X."/>
            <person name="Stephens T.G."/>
            <person name="Weber A.P.M."/>
            <person name="Boo G.H."/>
            <person name="Boo S.M."/>
            <person name="Kim K.M."/>
            <person name="Shin Y."/>
            <person name="Jung M."/>
            <person name="Lee S.J."/>
            <person name="Yim H.S."/>
            <person name="Lee J.H."/>
            <person name="Bhattacharya D."/>
            <person name="Yoon H.S."/>
        </authorList>
    </citation>
    <scope>NUCLEOTIDE SEQUENCE [LARGE SCALE GENOMIC DNA]</scope>
    <source>
        <strain evidence="1 2">SKKU-2015</strain>
        <tissue evidence="1">Whole body</tissue>
    </source>
</reference>
<dbReference type="AlphaFoldDB" id="A0A2V3IIC6"/>
<evidence type="ECO:0000313" key="1">
    <source>
        <dbReference type="EMBL" id="PXF41844.1"/>
    </source>
</evidence>